<keyword evidence="5" id="KW-1185">Reference proteome</keyword>
<dbReference type="InterPro" id="IPR050109">
    <property type="entry name" value="HTH-type_TetR-like_transc_reg"/>
</dbReference>
<feature type="domain" description="HTH tetR-type" evidence="3">
    <location>
        <begin position="11"/>
        <end position="71"/>
    </location>
</feature>
<dbReference type="Proteomes" id="UP000215633">
    <property type="component" value="Unassembled WGS sequence"/>
</dbReference>
<feature type="DNA-binding region" description="H-T-H motif" evidence="2">
    <location>
        <begin position="34"/>
        <end position="53"/>
    </location>
</feature>
<dbReference type="Gene3D" id="1.10.357.10">
    <property type="entry name" value="Tetracycline Repressor, domain 2"/>
    <property type="match status" value="1"/>
</dbReference>
<dbReference type="InterPro" id="IPR009057">
    <property type="entry name" value="Homeodomain-like_sf"/>
</dbReference>
<evidence type="ECO:0000256" key="2">
    <source>
        <dbReference type="PROSITE-ProRule" id="PRU00335"/>
    </source>
</evidence>
<comment type="caution">
    <text evidence="4">The sequence shown here is derived from an EMBL/GenBank/DDBJ whole genome shotgun (WGS) entry which is preliminary data.</text>
</comment>
<dbReference type="PROSITE" id="PS50977">
    <property type="entry name" value="HTH_TETR_2"/>
    <property type="match status" value="1"/>
</dbReference>
<dbReference type="InterPro" id="IPR049484">
    <property type="entry name" value="Rv0078-like_C"/>
</dbReference>
<reference evidence="5" key="1">
    <citation type="submission" date="2017-05" db="EMBL/GenBank/DDBJ databases">
        <title>Complete and WGS of Bordetella genogroups.</title>
        <authorList>
            <person name="Spilker T."/>
            <person name="Lipuma J."/>
        </authorList>
    </citation>
    <scope>NUCLEOTIDE SEQUENCE [LARGE SCALE GENOMIC DNA]</scope>
    <source>
        <strain evidence="5">AU8256</strain>
    </source>
</reference>
<dbReference type="PANTHER" id="PTHR30055">
    <property type="entry name" value="HTH-TYPE TRANSCRIPTIONAL REGULATOR RUTR"/>
    <property type="match status" value="1"/>
</dbReference>
<dbReference type="GO" id="GO:0003700">
    <property type="term" value="F:DNA-binding transcription factor activity"/>
    <property type="evidence" value="ECO:0007669"/>
    <property type="project" value="TreeGrafter"/>
</dbReference>
<evidence type="ECO:0000259" key="3">
    <source>
        <dbReference type="PROSITE" id="PS50977"/>
    </source>
</evidence>
<sequence length="206" mass="22037">MPRRTRSEMIEETRAKLVAAARQAFGAQGYANTSMDDFTAAAGLTRGALYHHFGDKRGLLAAVVEQIDEETDARLQAVSDAAPDAWEGFRNRCRAYLYMAQEPEMRRIVLQDARAVLGGASPVSQQFCVTSMAELLATLMDKGVVRQADPAALARLVYGALAEGAFWVAESDGDPDGGHARLRATLDALDALLAGMLAGPQRPAAG</sequence>
<dbReference type="Pfam" id="PF21351">
    <property type="entry name" value="TetR_C_41"/>
    <property type="match status" value="1"/>
</dbReference>
<dbReference type="GO" id="GO:0000976">
    <property type="term" value="F:transcription cis-regulatory region binding"/>
    <property type="evidence" value="ECO:0007669"/>
    <property type="project" value="TreeGrafter"/>
</dbReference>
<dbReference type="InterPro" id="IPR001647">
    <property type="entry name" value="HTH_TetR"/>
</dbReference>
<dbReference type="PRINTS" id="PR00455">
    <property type="entry name" value="HTHTETR"/>
</dbReference>
<accession>A0A261W2R5</accession>
<evidence type="ECO:0000313" key="5">
    <source>
        <dbReference type="Proteomes" id="UP000215633"/>
    </source>
</evidence>
<evidence type="ECO:0000313" key="4">
    <source>
        <dbReference type="EMBL" id="OZI80012.1"/>
    </source>
</evidence>
<name>A0A261W2R5_9BORD</name>
<dbReference type="EMBL" id="NEVT01000003">
    <property type="protein sequence ID" value="OZI80012.1"/>
    <property type="molecule type" value="Genomic_DNA"/>
</dbReference>
<evidence type="ECO:0000256" key="1">
    <source>
        <dbReference type="ARBA" id="ARBA00023125"/>
    </source>
</evidence>
<gene>
    <name evidence="4" type="ORF">CAL24_08915</name>
</gene>
<dbReference type="PANTHER" id="PTHR30055:SF223">
    <property type="entry name" value="HTH-TYPE TRANSCRIPTIONAL REGULATOR UIDR"/>
    <property type="match status" value="1"/>
</dbReference>
<proteinExistence type="predicted"/>
<keyword evidence="1 2" id="KW-0238">DNA-binding</keyword>
<organism evidence="4 5">
    <name type="scientific">Bordetella genomosp. 2</name>
    <dbReference type="NCBI Taxonomy" id="1983456"/>
    <lineage>
        <taxon>Bacteria</taxon>
        <taxon>Pseudomonadati</taxon>
        <taxon>Pseudomonadota</taxon>
        <taxon>Betaproteobacteria</taxon>
        <taxon>Burkholderiales</taxon>
        <taxon>Alcaligenaceae</taxon>
        <taxon>Bordetella</taxon>
    </lineage>
</organism>
<protein>
    <submittedName>
        <fullName evidence="4">TetR family transcriptional regulator</fullName>
    </submittedName>
</protein>
<dbReference type="SUPFAM" id="SSF46689">
    <property type="entry name" value="Homeodomain-like"/>
    <property type="match status" value="1"/>
</dbReference>
<dbReference type="AlphaFoldDB" id="A0A261W2R5"/>
<dbReference type="RefSeq" id="WP_028353371.1">
    <property type="nucleotide sequence ID" value="NZ_NEVT01000003.1"/>
</dbReference>
<dbReference type="Pfam" id="PF00440">
    <property type="entry name" value="TetR_N"/>
    <property type="match status" value="1"/>
</dbReference>